<evidence type="ECO:0000256" key="1">
    <source>
        <dbReference type="ARBA" id="ARBA00004123"/>
    </source>
</evidence>
<dbReference type="EMBL" id="KV417492">
    <property type="protein sequence ID" value="KZP30871.1"/>
    <property type="molecule type" value="Genomic_DNA"/>
</dbReference>
<feature type="compositionally biased region" description="Basic and acidic residues" evidence="5">
    <location>
        <begin position="449"/>
        <end position="460"/>
    </location>
</feature>
<name>A0A166TQM9_9AGAM</name>
<dbReference type="PANTHER" id="PTHR22940">
    <property type="entry name" value="TIMEOUT/TIMELESS-2"/>
    <property type="match status" value="1"/>
</dbReference>
<dbReference type="PANTHER" id="PTHR22940:SF4">
    <property type="entry name" value="PROTEIN TIMELESS HOMOLOG"/>
    <property type="match status" value="1"/>
</dbReference>
<dbReference type="Proteomes" id="UP000076532">
    <property type="component" value="Unassembled WGS sequence"/>
</dbReference>
<dbReference type="GO" id="GO:0006281">
    <property type="term" value="P:DNA repair"/>
    <property type="evidence" value="ECO:0007669"/>
    <property type="project" value="TreeGrafter"/>
</dbReference>
<dbReference type="STRING" id="436010.A0A166TQM9"/>
<proteinExistence type="predicted"/>
<feature type="region of interest" description="Disordered" evidence="5">
    <location>
        <begin position="1185"/>
        <end position="1311"/>
    </location>
</feature>
<dbReference type="InterPro" id="IPR006906">
    <property type="entry name" value="Timeless_N"/>
</dbReference>
<evidence type="ECO:0000256" key="4">
    <source>
        <dbReference type="ARBA" id="ARBA00023306"/>
    </source>
</evidence>
<evidence type="ECO:0000256" key="5">
    <source>
        <dbReference type="SAM" id="MobiDB-lite"/>
    </source>
</evidence>
<organism evidence="8 9">
    <name type="scientific">Athelia psychrophila</name>
    <dbReference type="NCBI Taxonomy" id="1759441"/>
    <lineage>
        <taxon>Eukaryota</taxon>
        <taxon>Fungi</taxon>
        <taxon>Dikarya</taxon>
        <taxon>Basidiomycota</taxon>
        <taxon>Agaricomycotina</taxon>
        <taxon>Agaricomycetes</taxon>
        <taxon>Agaricomycetidae</taxon>
        <taxon>Atheliales</taxon>
        <taxon>Atheliaceae</taxon>
        <taxon>Athelia</taxon>
    </lineage>
</organism>
<feature type="region of interest" description="Disordered" evidence="5">
    <location>
        <begin position="921"/>
        <end position="951"/>
    </location>
</feature>
<dbReference type="InterPro" id="IPR021148">
    <property type="entry name" value="Polysacc_synth_dom"/>
</dbReference>
<feature type="region of interest" description="Disordered" evidence="5">
    <location>
        <begin position="449"/>
        <end position="505"/>
    </location>
</feature>
<feature type="domain" description="Timeless N-terminal" evidence="7">
    <location>
        <begin position="208"/>
        <end position="475"/>
    </location>
</feature>
<accession>A0A166TQM9</accession>
<evidence type="ECO:0000259" key="6">
    <source>
        <dbReference type="Pfam" id="PF04669"/>
    </source>
</evidence>
<comment type="subcellular location">
    <subcellularLocation>
        <location evidence="1">Nucleus</location>
    </subcellularLocation>
</comment>
<feature type="compositionally biased region" description="Low complexity" evidence="5">
    <location>
        <begin position="495"/>
        <end position="505"/>
    </location>
</feature>
<dbReference type="Pfam" id="PF04821">
    <property type="entry name" value="TIMELESS"/>
    <property type="match status" value="1"/>
</dbReference>
<keyword evidence="3" id="KW-0539">Nucleus</keyword>
<evidence type="ECO:0000259" key="7">
    <source>
        <dbReference type="Pfam" id="PF04821"/>
    </source>
</evidence>
<evidence type="ECO:0000256" key="2">
    <source>
        <dbReference type="ARBA" id="ARBA00022880"/>
    </source>
</evidence>
<dbReference type="InterPro" id="IPR044998">
    <property type="entry name" value="Timeless"/>
</dbReference>
<protein>
    <submittedName>
        <fullName evidence="8">DUF757-domain-containing protein</fullName>
    </submittedName>
</protein>
<feature type="compositionally biased region" description="Basic residues" evidence="5">
    <location>
        <begin position="1113"/>
        <end position="1123"/>
    </location>
</feature>
<dbReference type="Gene3D" id="1.10.3560.10">
    <property type="entry name" value="yst0336 like domain"/>
    <property type="match status" value="1"/>
</dbReference>
<feature type="compositionally biased region" description="Low complexity" evidence="5">
    <location>
        <begin position="1286"/>
        <end position="1295"/>
    </location>
</feature>
<reference evidence="8 9" key="1">
    <citation type="journal article" date="2016" name="Mol. Biol. Evol.">
        <title>Comparative Genomics of Early-Diverging Mushroom-Forming Fungi Provides Insights into the Origins of Lignocellulose Decay Capabilities.</title>
        <authorList>
            <person name="Nagy L.G."/>
            <person name="Riley R."/>
            <person name="Tritt A."/>
            <person name="Adam C."/>
            <person name="Daum C."/>
            <person name="Floudas D."/>
            <person name="Sun H."/>
            <person name="Yadav J.S."/>
            <person name="Pangilinan J."/>
            <person name="Larsson K.H."/>
            <person name="Matsuura K."/>
            <person name="Barry K."/>
            <person name="Labutti K."/>
            <person name="Kuo R."/>
            <person name="Ohm R.A."/>
            <person name="Bhattacharya S.S."/>
            <person name="Shirouzu T."/>
            <person name="Yoshinaga Y."/>
            <person name="Martin F.M."/>
            <person name="Grigoriev I.V."/>
            <person name="Hibbett D.S."/>
        </authorList>
    </citation>
    <scope>NUCLEOTIDE SEQUENCE [LARGE SCALE GENOMIC DNA]</scope>
    <source>
        <strain evidence="8 9">CBS 109695</strain>
    </source>
</reference>
<feature type="domain" description="Polysaccharide biosynthesis" evidence="6">
    <location>
        <begin position="17"/>
        <end position="146"/>
    </location>
</feature>
<feature type="region of interest" description="Disordered" evidence="5">
    <location>
        <begin position="1111"/>
        <end position="1153"/>
    </location>
</feature>
<keyword evidence="9" id="KW-1185">Reference proteome</keyword>
<dbReference type="GO" id="GO:0043111">
    <property type="term" value="P:replication fork arrest"/>
    <property type="evidence" value="ECO:0007669"/>
    <property type="project" value="TreeGrafter"/>
</dbReference>
<feature type="compositionally biased region" description="Basic and acidic residues" evidence="5">
    <location>
        <begin position="926"/>
        <end position="949"/>
    </location>
</feature>
<evidence type="ECO:0000313" key="9">
    <source>
        <dbReference type="Proteomes" id="UP000076532"/>
    </source>
</evidence>
<feature type="compositionally biased region" description="Acidic residues" evidence="5">
    <location>
        <begin position="1223"/>
        <end position="1243"/>
    </location>
</feature>
<dbReference type="GO" id="GO:0031298">
    <property type="term" value="C:replication fork protection complex"/>
    <property type="evidence" value="ECO:0007669"/>
    <property type="project" value="TreeGrafter"/>
</dbReference>
<dbReference type="GO" id="GO:0003677">
    <property type="term" value="F:DNA binding"/>
    <property type="evidence" value="ECO:0007669"/>
    <property type="project" value="TreeGrafter"/>
</dbReference>
<sequence>MATTQFDPNTAQNLMEIEKQFAVKAVEQAQTYWNLLEKVPPRELKLTKLDDEIFDHTIEFFPELSVDNHAQLIKLDEDWMKSEDGKNRWRTFINSYEKKVKDYNFGSLIRTDARQEYAEANTIFGTRIQFYAIEIARNRLGLNDATVTSDLGNIALDTTMADEEVIIISSGESSDDEPISRIARRKILVPVIQRVVDALGGFEGDPPVYRLGDSAQACLSDLKKLWRKDDTDDDRTCAHIFWDSRVLPNDLVPILLVTAGKGLVEDKRAIAAADLCCAMTWPIDMAQELKELDEEGPRVDFTQLLLSHLVYKQALLKPGVMDALFGIVLPSLAKPPKERTPRDGQVVNVVLHIIRNLAFIRDMRRDIRSSADQVELATMQGRLIRQLEDSHFLELLLAIAANEDGDPLFNDWNTLILEIFYLLFRGAKPSSLTTDPAKQPTENLHRLLQAEEKGRRDIARKASSRHSRFGTTISVQLNPKKKKAIQEPAGEDSETPASAPSTSSSAAKALILHRQSALTQSSGSILDYSKQSKSRKHARVDELSTSSREEDSLGVEARAVLKRLAANVVTGCFNPFLSALLKDIKSERPKITEKDNLRLLFVTKWFLEFFLAYRARLKSGAEPAEGQLGFGLIAEVIERGWIVWVLKRMREAVEEKPKQWTELQAGIECLAQLLLLIDAMAAASGTEDAGDDVDDAAQTLRHQLIYNGEVLDIALDSIRSYKEGTQSLTYLDSSVYLAWSLLRMLERWGKGGGEEMYVRKKKMRKRKGKKGASATEEGEGVPDVEDIEEVADDDDVVLETMFTFETFEAKFANAEITRTLLAYLARYKEYESSENMKRIVNLMHRQAVKAKAEGLYFNVSTLNLFKTILDDQKSLPRDQPHKDLVNLINFILRKFFKALDEEPFLAVEAFFPKNRNQWKQFSSWEPEEKGKGEGGKTVEDTRHPPDVQVKKGHPWSAQVGIAIAALMEIGGGGLIGWVKDILGLVSAQRQRMIDEVDKKPDNDDDELVDLTQAEADTTPKHVPSAEAIAKITDYMIPYISDEQADAATKNPHLKLMFRLVSFFILDEEADELEWFVPAAILPADLARSLSVINQFLDTPFDLEGKKAKDLLSKKARRRRRARRSPSQSDSDADPDALEPAQREKKEKKKKEKEIYKSAQFIEDSDEEYGNLDAFFEKERQLRERMTAKVAAGGGPMKTTGTKKRKKGKEGKKGGRKKLKGGESEPDDQAVDSDAQDPLSDDPDPVITTAAKSRPRPRPIKPRSQASSVTLDGAASGADASVEEIVTPATPAATAPKTQRKSRVVVISDDDD</sequence>
<dbReference type="OrthoDB" id="310853at2759"/>
<evidence type="ECO:0000256" key="3">
    <source>
        <dbReference type="ARBA" id="ARBA00023242"/>
    </source>
</evidence>
<gene>
    <name evidence="8" type="ORF">FIBSPDRAFT_926300</name>
</gene>
<keyword evidence="2" id="KW-0236">DNA replication inhibitor</keyword>
<dbReference type="Pfam" id="PF04669">
    <property type="entry name" value="PBDC1"/>
    <property type="match status" value="1"/>
</dbReference>
<dbReference type="GO" id="GO:0000076">
    <property type="term" value="P:DNA replication checkpoint signaling"/>
    <property type="evidence" value="ECO:0007669"/>
    <property type="project" value="TreeGrafter"/>
</dbReference>
<evidence type="ECO:0000313" key="8">
    <source>
        <dbReference type="EMBL" id="KZP30871.1"/>
    </source>
</evidence>
<dbReference type="InterPro" id="IPR023139">
    <property type="entry name" value="PBDC1-like_dom_sf"/>
</dbReference>
<feature type="compositionally biased region" description="Basic residues" evidence="5">
    <location>
        <begin position="1200"/>
        <end position="1218"/>
    </location>
</feature>
<keyword evidence="4" id="KW-0131">Cell cycle</keyword>